<dbReference type="GO" id="GO:0035438">
    <property type="term" value="F:cyclic-di-GMP binding"/>
    <property type="evidence" value="ECO:0007669"/>
    <property type="project" value="InterPro"/>
</dbReference>
<dbReference type="Pfam" id="PF07238">
    <property type="entry name" value="PilZ"/>
    <property type="match status" value="1"/>
</dbReference>
<accession>A0A3B1A486</accession>
<organism evidence="2">
    <name type="scientific">hydrothermal vent metagenome</name>
    <dbReference type="NCBI Taxonomy" id="652676"/>
    <lineage>
        <taxon>unclassified sequences</taxon>
        <taxon>metagenomes</taxon>
        <taxon>ecological metagenomes</taxon>
    </lineage>
</organism>
<evidence type="ECO:0000313" key="2">
    <source>
        <dbReference type="EMBL" id="VAW96390.1"/>
    </source>
</evidence>
<dbReference type="EMBL" id="UOFR01000038">
    <property type="protein sequence ID" value="VAW96390.1"/>
    <property type="molecule type" value="Genomic_DNA"/>
</dbReference>
<name>A0A3B1A486_9ZZZZ</name>
<dbReference type="InterPro" id="IPR009875">
    <property type="entry name" value="PilZ_domain"/>
</dbReference>
<reference evidence="2" key="1">
    <citation type="submission" date="2018-06" db="EMBL/GenBank/DDBJ databases">
        <authorList>
            <person name="Zhirakovskaya E."/>
        </authorList>
    </citation>
    <scope>NUCLEOTIDE SEQUENCE</scope>
</reference>
<sequence>MQERREHHRVIFRREVYLTLPDGEAKHSMSEDFSMFGIAVLTDTPLKIKQTLIVDFKIMSRESSREVNLRGKVVYTSPESGQFKSGISFY</sequence>
<gene>
    <name evidence="2" type="ORF">MNBD_GAMMA21-1008</name>
</gene>
<dbReference type="SUPFAM" id="SSF141371">
    <property type="entry name" value="PilZ domain-like"/>
    <property type="match status" value="1"/>
</dbReference>
<feature type="domain" description="PilZ" evidence="1">
    <location>
        <begin position="3"/>
        <end position="89"/>
    </location>
</feature>
<evidence type="ECO:0000259" key="1">
    <source>
        <dbReference type="Pfam" id="PF07238"/>
    </source>
</evidence>
<protein>
    <recommendedName>
        <fullName evidence="1">PilZ domain-containing protein</fullName>
    </recommendedName>
</protein>
<dbReference type="AlphaFoldDB" id="A0A3B1A486"/>
<dbReference type="Gene3D" id="2.40.10.220">
    <property type="entry name" value="predicted glycosyltransferase like domains"/>
    <property type="match status" value="1"/>
</dbReference>
<proteinExistence type="predicted"/>